<proteinExistence type="inferred from homology"/>
<dbReference type="InterPro" id="IPR007387">
    <property type="entry name" value="TRAP_DctQ"/>
</dbReference>
<evidence type="ECO:0000256" key="7">
    <source>
        <dbReference type="ARBA" id="ARBA00023136"/>
    </source>
</evidence>
<keyword evidence="7 9" id="KW-0472">Membrane</keyword>
<name>A0A7H9BP80_PARPN</name>
<dbReference type="EMBL" id="CP058689">
    <property type="protein sequence ID" value="QLH13012.1"/>
    <property type="molecule type" value="Genomic_DNA"/>
</dbReference>
<feature type="transmembrane region" description="Helical" evidence="9">
    <location>
        <begin position="49"/>
        <end position="70"/>
    </location>
</feature>
<dbReference type="PANTHER" id="PTHR35011:SF10">
    <property type="entry name" value="TRAP TRANSPORTER SMALL PERMEASE PROTEIN"/>
    <property type="match status" value="1"/>
</dbReference>
<comment type="function">
    <text evidence="9">Part of the tripartite ATP-independent periplasmic (TRAP) transport system.</text>
</comment>
<keyword evidence="4 9" id="KW-0997">Cell inner membrane</keyword>
<evidence type="ECO:0000256" key="1">
    <source>
        <dbReference type="ARBA" id="ARBA00004429"/>
    </source>
</evidence>
<reference evidence="11 12" key="1">
    <citation type="submission" date="2020-07" db="EMBL/GenBank/DDBJ databases">
        <title>The complete genome of Paracoccus pantotrophus ACCC 10489.</title>
        <authorList>
            <person name="Si Y."/>
        </authorList>
    </citation>
    <scope>NUCLEOTIDE SEQUENCE [LARGE SCALE GENOMIC DNA]</scope>
    <source>
        <strain evidence="11 12">ACCC10489</strain>
    </source>
</reference>
<evidence type="ECO:0000256" key="3">
    <source>
        <dbReference type="ARBA" id="ARBA00022475"/>
    </source>
</evidence>
<accession>A0A7H9BP80</accession>
<protein>
    <recommendedName>
        <fullName evidence="9">TRAP transporter small permease protein</fullName>
    </recommendedName>
</protein>
<comment type="similarity">
    <text evidence="8 9">Belongs to the TRAP transporter small permease family.</text>
</comment>
<evidence type="ECO:0000256" key="4">
    <source>
        <dbReference type="ARBA" id="ARBA00022519"/>
    </source>
</evidence>
<dbReference type="Pfam" id="PF04290">
    <property type="entry name" value="DctQ"/>
    <property type="match status" value="1"/>
</dbReference>
<dbReference type="InterPro" id="IPR055348">
    <property type="entry name" value="DctQ"/>
</dbReference>
<dbReference type="AlphaFoldDB" id="A0A7H9BP80"/>
<feature type="transmembrane region" description="Helical" evidence="9">
    <location>
        <begin position="132"/>
        <end position="154"/>
    </location>
</feature>
<evidence type="ECO:0000256" key="5">
    <source>
        <dbReference type="ARBA" id="ARBA00022692"/>
    </source>
</evidence>
<evidence type="ECO:0000313" key="12">
    <source>
        <dbReference type="Proteomes" id="UP000509322"/>
    </source>
</evidence>
<keyword evidence="2 9" id="KW-0813">Transport</keyword>
<keyword evidence="3" id="KW-1003">Cell membrane</keyword>
<evidence type="ECO:0000313" key="11">
    <source>
        <dbReference type="EMBL" id="QLH13012.1"/>
    </source>
</evidence>
<evidence type="ECO:0000256" key="9">
    <source>
        <dbReference type="RuleBase" id="RU369079"/>
    </source>
</evidence>
<keyword evidence="5 9" id="KW-0812">Transmembrane</keyword>
<dbReference type="RefSeq" id="WP_179921341.1">
    <property type="nucleotide sequence ID" value="NZ_CP058689.1"/>
</dbReference>
<comment type="subcellular location">
    <subcellularLocation>
        <location evidence="1 9">Cell inner membrane</location>
        <topology evidence="1 9">Multi-pass membrane protein</topology>
    </subcellularLocation>
</comment>
<organism evidence="11 12">
    <name type="scientific">Paracoccus pantotrophus</name>
    <name type="common">Thiosphaera pantotropha</name>
    <dbReference type="NCBI Taxonomy" id="82367"/>
    <lineage>
        <taxon>Bacteria</taxon>
        <taxon>Pseudomonadati</taxon>
        <taxon>Pseudomonadota</taxon>
        <taxon>Alphaproteobacteria</taxon>
        <taxon>Rhodobacterales</taxon>
        <taxon>Paracoccaceae</taxon>
        <taxon>Paracoccus</taxon>
    </lineage>
</organism>
<dbReference type="GO" id="GO:0022857">
    <property type="term" value="F:transmembrane transporter activity"/>
    <property type="evidence" value="ECO:0007669"/>
    <property type="project" value="UniProtKB-UniRule"/>
</dbReference>
<comment type="subunit">
    <text evidence="9">The complex comprises the extracytoplasmic solute receptor protein and the two transmembrane proteins.</text>
</comment>
<gene>
    <name evidence="11" type="ORF">HYQ43_01510</name>
</gene>
<sequence length="175" mass="19089">MIGNLEKVVRGLSNITYALGAVAIGLMMVHVVLHVFFQYILGFPLPGTVLFVANYYMVVVTFICLAAVELKGGHISVDILYSHLPLKLQRFFAGIACLLTAIVFALLTWQSFSVAQTRRAAGTFEIEYGYKILLWPSYYLVPIGAALFAFTALVKLLALASGAPLEAPDADKETI</sequence>
<feature type="transmembrane region" description="Helical" evidence="9">
    <location>
        <begin position="91"/>
        <end position="112"/>
    </location>
</feature>
<evidence type="ECO:0000256" key="8">
    <source>
        <dbReference type="ARBA" id="ARBA00038436"/>
    </source>
</evidence>
<feature type="transmembrane region" description="Helical" evidence="9">
    <location>
        <begin position="12"/>
        <end position="37"/>
    </location>
</feature>
<dbReference type="Proteomes" id="UP000509322">
    <property type="component" value="Chromosome 1"/>
</dbReference>
<evidence type="ECO:0000256" key="2">
    <source>
        <dbReference type="ARBA" id="ARBA00022448"/>
    </source>
</evidence>
<feature type="domain" description="Tripartite ATP-independent periplasmic transporters DctQ component" evidence="10">
    <location>
        <begin position="27"/>
        <end position="159"/>
    </location>
</feature>
<evidence type="ECO:0000256" key="6">
    <source>
        <dbReference type="ARBA" id="ARBA00022989"/>
    </source>
</evidence>
<dbReference type="GO" id="GO:0015740">
    <property type="term" value="P:C4-dicarboxylate transport"/>
    <property type="evidence" value="ECO:0007669"/>
    <property type="project" value="TreeGrafter"/>
</dbReference>
<dbReference type="GO" id="GO:0005886">
    <property type="term" value="C:plasma membrane"/>
    <property type="evidence" value="ECO:0007669"/>
    <property type="project" value="UniProtKB-SubCell"/>
</dbReference>
<dbReference type="PANTHER" id="PTHR35011">
    <property type="entry name" value="2,3-DIKETO-L-GULONATE TRAP TRANSPORTER SMALL PERMEASE PROTEIN YIAM"/>
    <property type="match status" value="1"/>
</dbReference>
<evidence type="ECO:0000259" key="10">
    <source>
        <dbReference type="Pfam" id="PF04290"/>
    </source>
</evidence>
<keyword evidence="6 9" id="KW-1133">Transmembrane helix</keyword>